<organism evidence="1">
    <name type="scientific">Candidatus Heimdallarchaeum endolithica</name>
    <dbReference type="NCBI Taxonomy" id="2876572"/>
    <lineage>
        <taxon>Archaea</taxon>
        <taxon>Promethearchaeati</taxon>
        <taxon>Candidatus Heimdallarchaeota</taxon>
        <taxon>Candidatus Heimdallarchaeia (ex Rinke et al. 2021) (nom. nud.)</taxon>
        <taxon>Candidatus Heimdallarchaeales</taxon>
        <taxon>Candidatus Heimdallarchaeaceae</taxon>
        <taxon>Candidatus Heimdallarchaeum</taxon>
    </lineage>
</organism>
<reference evidence="1" key="1">
    <citation type="journal article" date="2022" name="Nat. Microbiol.">
        <title>Unique mobile elements and scalable gene flow at the prokaryote-eukaryote boundary revealed by circularized Asgard archaea genomes.</title>
        <authorList>
            <person name="Wu F."/>
            <person name="Speth D.R."/>
            <person name="Philosof A."/>
            <person name="Cremiere A."/>
            <person name="Narayanan A."/>
            <person name="Barco R.A."/>
            <person name="Connon S.A."/>
            <person name="Amend J.P."/>
            <person name="Antoshechkin I.A."/>
            <person name="Orphan V.J."/>
        </authorList>
    </citation>
    <scope>NUCLEOTIDE SEQUENCE</scope>
    <source>
        <strain evidence="1">PR6</strain>
    </source>
</reference>
<accession>A0A9Y1BQG1</accession>
<gene>
    <name evidence="1" type="ORF">K9W46_13385</name>
</gene>
<dbReference type="Proteomes" id="UP001200513">
    <property type="component" value="Chromosome"/>
</dbReference>
<dbReference type="AlphaFoldDB" id="A0A9Y1BQG1"/>
<sequence>MKKMSEKKQELDFYCKFCDKVTTQVFVGADRKRTFTITFYCPSCGSYHTFEFFGSQFAQPTDLE</sequence>
<evidence type="ECO:0000313" key="1">
    <source>
        <dbReference type="EMBL" id="UJG43351.1"/>
    </source>
</evidence>
<proteinExistence type="predicted"/>
<name>A0A9Y1BQG1_9ARCH</name>
<protein>
    <submittedName>
        <fullName evidence="1">Uncharacterized protein</fullName>
    </submittedName>
</protein>
<dbReference type="EMBL" id="CP084167">
    <property type="protein sequence ID" value="UJG43351.1"/>
    <property type="molecule type" value="Genomic_DNA"/>
</dbReference>